<dbReference type="InterPro" id="IPR013216">
    <property type="entry name" value="Methyltransf_11"/>
</dbReference>
<evidence type="ECO:0000259" key="1">
    <source>
        <dbReference type="Pfam" id="PF08241"/>
    </source>
</evidence>
<evidence type="ECO:0000313" key="2">
    <source>
        <dbReference type="EMBL" id="ATD67342.1"/>
    </source>
</evidence>
<dbReference type="KEGG" id="lum:CNR27_07760"/>
<evidence type="ECO:0000313" key="3">
    <source>
        <dbReference type="Proteomes" id="UP000218968"/>
    </source>
</evidence>
<feature type="domain" description="Methyltransferase type 11" evidence="1">
    <location>
        <begin position="80"/>
        <end position="121"/>
    </location>
</feature>
<dbReference type="Pfam" id="PF08241">
    <property type="entry name" value="Methyltransf_11"/>
    <property type="match status" value="1"/>
</dbReference>
<sequence length="217" mass="22686">MPVITPAGQPGSASNWFETAAGRAVLDSERVLVSEVLASHPGLPWLWLAPAAPATSASGRGLCLVRGGDTLRGAVRCGTPLPLPSEAFGAVVLQHVIGGREDGLGLLEEAARVLSPGGRLWLLVLNPLTPYRWRWRGTGIASAEPLTWRRRMREAGLAPDAVSSGLGPSWRIEPVSGVQNGPGLRAAYALCGQKRHLPLTPTRSLRPLALPAGAAAG</sequence>
<name>A0A290XDX2_9GAMM</name>
<gene>
    <name evidence="2" type="ORF">CNR27_07760</name>
</gene>
<dbReference type="OrthoDB" id="5983563at2"/>
<accession>A0A290XDX2</accession>
<dbReference type="Gene3D" id="3.40.50.150">
    <property type="entry name" value="Vaccinia Virus protein VP39"/>
    <property type="match status" value="1"/>
</dbReference>
<dbReference type="AlphaFoldDB" id="A0A290XDX2"/>
<dbReference type="RefSeq" id="WP_096297679.1">
    <property type="nucleotide sequence ID" value="NZ_CP023406.1"/>
</dbReference>
<proteinExistence type="predicted"/>
<dbReference type="Proteomes" id="UP000218968">
    <property type="component" value="Chromosome"/>
</dbReference>
<keyword evidence="3" id="KW-1185">Reference proteome</keyword>
<dbReference type="SUPFAM" id="SSF53335">
    <property type="entry name" value="S-adenosyl-L-methionine-dependent methyltransferases"/>
    <property type="match status" value="1"/>
</dbReference>
<protein>
    <recommendedName>
        <fullName evidence="1">Methyltransferase type 11 domain-containing protein</fullName>
    </recommendedName>
</protein>
<dbReference type="GO" id="GO:0008757">
    <property type="term" value="F:S-adenosylmethionine-dependent methyltransferase activity"/>
    <property type="evidence" value="ECO:0007669"/>
    <property type="project" value="InterPro"/>
</dbReference>
<dbReference type="InterPro" id="IPR029063">
    <property type="entry name" value="SAM-dependent_MTases_sf"/>
</dbReference>
<dbReference type="EMBL" id="CP023406">
    <property type="protein sequence ID" value="ATD67342.1"/>
    <property type="molecule type" value="Genomic_DNA"/>
</dbReference>
<reference evidence="3" key="1">
    <citation type="submission" date="2017-09" db="EMBL/GenBank/DDBJ databases">
        <title>Luteimonas liuhanmingii sp.nov., isolated from the intestinal contents of Tibetan Plateau Pika in Yushu, Qinghai Province, China.</title>
        <authorList>
            <person name="Gui Z."/>
        </authorList>
    </citation>
    <scope>NUCLEOTIDE SEQUENCE [LARGE SCALE GENOMIC DNA]</scope>
    <source>
        <strain evidence="3">100111</strain>
    </source>
</reference>
<organism evidence="2 3">
    <name type="scientific">Luteimonas chenhongjianii</name>
    <dbReference type="NCBI Taxonomy" id="2006110"/>
    <lineage>
        <taxon>Bacteria</taxon>
        <taxon>Pseudomonadati</taxon>
        <taxon>Pseudomonadota</taxon>
        <taxon>Gammaproteobacteria</taxon>
        <taxon>Lysobacterales</taxon>
        <taxon>Lysobacteraceae</taxon>
        <taxon>Luteimonas</taxon>
    </lineage>
</organism>